<dbReference type="PATRIC" id="fig|299146.4.peg.2821"/>
<accession>A0A1A8ZSJ4</accession>
<dbReference type="EMBL" id="LT594324">
    <property type="protein sequence ID" value="SBT46799.1"/>
    <property type="molecule type" value="Genomic_DNA"/>
</dbReference>
<evidence type="ECO:0000259" key="5">
    <source>
        <dbReference type="Pfam" id="PF01370"/>
    </source>
</evidence>
<dbReference type="PANTHER" id="PTHR43078">
    <property type="entry name" value="UDP-GLUCURONIC ACID DECARBOXYLASE-RELATED"/>
    <property type="match status" value="1"/>
</dbReference>
<feature type="domain" description="NAD-dependent epimerase/dehydratase" evidence="5">
    <location>
        <begin position="6"/>
        <end position="242"/>
    </location>
</feature>
<reference evidence="6 7" key="1">
    <citation type="submission" date="2016-06" db="EMBL/GenBank/DDBJ databases">
        <authorList>
            <person name="Kjaerup R.B."/>
            <person name="Dalgaard T.S."/>
            <person name="Juul-Madsen H.R."/>
        </authorList>
    </citation>
    <scope>NUCLEOTIDE SEQUENCE [LARGE SCALE GENOMIC DNA]</scope>
    <source>
        <strain evidence="6 7">DSM 45248</strain>
    </source>
</reference>
<dbReference type="OrthoDB" id="9801785at2"/>
<dbReference type="InterPro" id="IPR001509">
    <property type="entry name" value="Epimerase_deHydtase"/>
</dbReference>
<dbReference type="Gene3D" id="3.40.50.720">
    <property type="entry name" value="NAD(P)-binding Rossmann-like Domain"/>
    <property type="match status" value="1"/>
</dbReference>
<gene>
    <name evidence="6" type="ORF">GA0070621_2721</name>
</gene>
<name>A0A1A8ZSJ4_9ACTN</name>
<dbReference type="PANTHER" id="PTHR43078:SF6">
    <property type="entry name" value="UDP-GLUCURONIC ACID DECARBOXYLASE 1"/>
    <property type="match status" value="1"/>
</dbReference>
<dbReference type="GO" id="GO:0005737">
    <property type="term" value="C:cytoplasm"/>
    <property type="evidence" value="ECO:0007669"/>
    <property type="project" value="TreeGrafter"/>
</dbReference>
<evidence type="ECO:0000256" key="4">
    <source>
        <dbReference type="ARBA" id="ARBA00023239"/>
    </source>
</evidence>
<dbReference type="GO" id="GO:0070403">
    <property type="term" value="F:NAD+ binding"/>
    <property type="evidence" value="ECO:0007669"/>
    <property type="project" value="InterPro"/>
</dbReference>
<keyword evidence="7" id="KW-1185">Reference proteome</keyword>
<dbReference type="RefSeq" id="WP_091195309.1">
    <property type="nucleotide sequence ID" value="NZ_LT594324.1"/>
</dbReference>
<evidence type="ECO:0000313" key="7">
    <source>
        <dbReference type="Proteomes" id="UP000198765"/>
    </source>
</evidence>
<keyword evidence="4" id="KW-0456">Lyase</keyword>
<sequence length="331" mass="35606">MNAPRVVVTGGHGFVGSHLAERLVTAGADVTVLDSGDPPPHLDLLRRNARHVRGDVRDPDGLAAAITPDVDVVYHLAAAVGVDTYLDSPLDVIDVNFVGTKRVLERATLVDARVVVASTSEIFGKNPAVPWREDADRVLGPTTAQRWCYSTSKALAEHLTFGFVQQHGLAAGVVRYFNVYGPRQRPAYVISRSVHRALNGRPPIVYDDGHQTRSFTYVTDAVEGTILAGASEQTIGEAINIGSMRETTIADAVALVAAVTGADGDAVAVDTAEQLGTGYQDLPRRIPDASRARMLLGWSAETELREGLTRTVEWARANPWWLSRPDTGAGR</sequence>
<dbReference type="Proteomes" id="UP000198765">
    <property type="component" value="Chromosome I"/>
</dbReference>
<organism evidence="6 7">
    <name type="scientific">Micromonospora narathiwatensis</name>
    <dbReference type="NCBI Taxonomy" id="299146"/>
    <lineage>
        <taxon>Bacteria</taxon>
        <taxon>Bacillati</taxon>
        <taxon>Actinomycetota</taxon>
        <taxon>Actinomycetes</taxon>
        <taxon>Micromonosporales</taxon>
        <taxon>Micromonosporaceae</taxon>
        <taxon>Micromonospora</taxon>
    </lineage>
</organism>
<dbReference type="GO" id="GO:0042732">
    <property type="term" value="P:D-xylose metabolic process"/>
    <property type="evidence" value="ECO:0007669"/>
    <property type="project" value="InterPro"/>
</dbReference>
<proteinExistence type="predicted"/>
<comment type="cofactor">
    <cofactor evidence="1">
        <name>NAD(+)</name>
        <dbReference type="ChEBI" id="CHEBI:57540"/>
    </cofactor>
</comment>
<dbReference type="GO" id="GO:0048040">
    <property type="term" value="F:UDP-glucuronate decarboxylase activity"/>
    <property type="evidence" value="ECO:0007669"/>
    <property type="project" value="TreeGrafter"/>
</dbReference>
<dbReference type="InterPro" id="IPR036291">
    <property type="entry name" value="NAD(P)-bd_dom_sf"/>
</dbReference>
<dbReference type="SUPFAM" id="SSF51735">
    <property type="entry name" value="NAD(P)-binding Rossmann-fold domains"/>
    <property type="match status" value="1"/>
</dbReference>
<keyword evidence="3" id="KW-0520">NAD</keyword>
<dbReference type="AlphaFoldDB" id="A0A1A8ZSJ4"/>
<dbReference type="InterPro" id="IPR044516">
    <property type="entry name" value="UXS-like"/>
</dbReference>
<evidence type="ECO:0000256" key="1">
    <source>
        <dbReference type="ARBA" id="ARBA00001911"/>
    </source>
</evidence>
<evidence type="ECO:0000256" key="3">
    <source>
        <dbReference type="ARBA" id="ARBA00023027"/>
    </source>
</evidence>
<evidence type="ECO:0000313" key="6">
    <source>
        <dbReference type="EMBL" id="SBT46799.1"/>
    </source>
</evidence>
<keyword evidence="2" id="KW-0210">Decarboxylase</keyword>
<dbReference type="Pfam" id="PF01370">
    <property type="entry name" value="Epimerase"/>
    <property type="match status" value="1"/>
</dbReference>
<protein>
    <submittedName>
        <fullName evidence="6">UDP-glucose 4-epimerase</fullName>
    </submittedName>
</protein>
<evidence type="ECO:0000256" key="2">
    <source>
        <dbReference type="ARBA" id="ARBA00022793"/>
    </source>
</evidence>